<accession>A0ABY9C0K2</accession>
<dbReference type="SMART" id="SM00365">
    <property type="entry name" value="LRR_SD22"/>
    <property type="match status" value="6"/>
</dbReference>
<proteinExistence type="predicted"/>
<reference evidence="8 9" key="1">
    <citation type="journal article" date="2023" name="Hortic Res">
        <title>The complete reference genome for grapevine (Vitis vinifera L.) genetics and breeding.</title>
        <authorList>
            <person name="Shi X."/>
            <person name="Cao S."/>
            <person name="Wang X."/>
            <person name="Huang S."/>
            <person name="Wang Y."/>
            <person name="Liu Z."/>
            <person name="Liu W."/>
            <person name="Leng X."/>
            <person name="Peng Y."/>
            <person name="Wang N."/>
            <person name="Wang Y."/>
            <person name="Ma Z."/>
            <person name="Xu X."/>
            <person name="Zhang F."/>
            <person name="Xue H."/>
            <person name="Zhong H."/>
            <person name="Wang Y."/>
            <person name="Zhang K."/>
            <person name="Velt A."/>
            <person name="Avia K."/>
            <person name="Holtgrawe D."/>
            <person name="Grimplet J."/>
            <person name="Matus J.T."/>
            <person name="Ware D."/>
            <person name="Wu X."/>
            <person name="Wang H."/>
            <person name="Liu C."/>
            <person name="Fang Y."/>
            <person name="Rustenholz C."/>
            <person name="Cheng Z."/>
            <person name="Xiao H."/>
            <person name="Zhou Y."/>
        </authorList>
    </citation>
    <scope>NUCLEOTIDE SEQUENCE [LARGE SCALE GENOMIC DNA]</scope>
    <source>
        <strain evidence="9">cv. Pinot noir / PN40024</strain>
        <tissue evidence="8">Leaf</tissue>
    </source>
</reference>
<dbReference type="Gene3D" id="3.80.10.10">
    <property type="entry name" value="Ribonuclease Inhibitor"/>
    <property type="match status" value="5"/>
</dbReference>
<dbReference type="Pfam" id="PF13855">
    <property type="entry name" value="LRR_8"/>
    <property type="match status" value="2"/>
</dbReference>
<protein>
    <recommendedName>
        <fullName evidence="7">Leucine-rich repeat-containing N-terminal plant-type domain-containing protein</fullName>
    </recommendedName>
</protein>
<evidence type="ECO:0000313" key="8">
    <source>
        <dbReference type="EMBL" id="WJZ88417.1"/>
    </source>
</evidence>
<name>A0ABY9C0K2_VITVI</name>
<dbReference type="PANTHER" id="PTHR48065">
    <property type="entry name" value="OS10G0469600 PROTEIN"/>
    <property type="match status" value="1"/>
</dbReference>
<organism evidence="8 9">
    <name type="scientific">Vitis vinifera</name>
    <name type="common">Grape</name>
    <dbReference type="NCBI Taxonomy" id="29760"/>
    <lineage>
        <taxon>Eukaryota</taxon>
        <taxon>Viridiplantae</taxon>
        <taxon>Streptophyta</taxon>
        <taxon>Embryophyta</taxon>
        <taxon>Tracheophyta</taxon>
        <taxon>Spermatophyta</taxon>
        <taxon>Magnoliopsida</taxon>
        <taxon>eudicotyledons</taxon>
        <taxon>Gunneridae</taxon>
        <taxon>Pentapetalae</taxon>
        <taxon>rosids</taxon>
        <taxon>Vitales</taxon>
        <taxon>Vitaceae</taxon>
        <taxon>Viteae</taxon>
        <taxon>Vitis</taxon>
    </lineage>
</organism>
<evidence type="ECO:0000259" key="7">
    <source>
        <dbReference type="Pfam" id="PF08263"/>
    </source>
</evidence>
<keyword evidence="9" id="KW-1185">Reference proteome</keyword>
<keyword evidence="1" id="KW-0433">Leucine-rich repeat</keyword>
<dbReference type="PRINTS" id="PR00019">
    <property type="entry name" value="LEURICHRPT"/>
</dbReference>
<dbReference type="InterPro" id="IPR003591">
    <property type="entry name" value="Leu-rich_rpt_typical-subtyp"/>
</dbReference>
<evidence type="ECO:0000256" key="1">
    <source>
        <dbReference type="ARBA" id="ARBA00022614"/>
    </source>
</evidence>
<feature type="domain" description="Leucine-rich repeat-containing N-terminal plant-type" evidence="7">
    <location>
        <begin position="62"/>
        <end position="104"/>
    </location>
</feature>
<dbReference type="PROSITE" id="PS51450">
    <property type="entry name" value="LRR"/>
    <property type="match status" value="1"/>
</dbReference>
<evidence type="ECO:0000256" key="2">
    <source>
        <dbReference type="ARBA" id="ARBA00022692"/>
    </source>
</evidence>
<dbReference type="SUPFAM" id="SSF52058">
    <property type="entry name" value="L domain-like"/>
    <property type="match status" value="2"/>
</dbReference>
<dbReference type="PANTHER" id="PTHR48065:SF23">
    <property type="entry name" value="LEUCINE-RICH REPEAT-CONTAINING N-TERMINAL PLANT-TYPE DOMAIN-CONTAINING PROTEIN"/>
    <property type="match status" value="1"/>
</dbReference>
<evidence type="ECO:0000256" key="6">
    <source>
        <dbReference type="SAM" id="MobiDB-lite"/>
    </source>
</evidence>
<gene>
    <name evidence="8" type="ORF">VitviT2T_007718</name>
</gene>
<evidence type="ECO:0000256" key="5">
    <source>
        <dbReference type="ARBA" id="ARBA00023136"/>
    </source>
</evidence>
<dbReference type="Pfam" id="PF00560">
    <property type="entry name" value="LRR_1"/>
    <property type="match status" value="9"/>
</dbReference>
<evidence type="ECO:0000313" key="9">
    <source>
        <dbReference type="Proteomes" id="UP001227230"/>
    </source>
</evidence>
<dbReference type="SMART" id="SM00369">
    <property type="entry name" value="LRR_TYP"/>
    <property type="match status" value="8"/>
</dbReference>
<feature type="region of interest" description="Disordered" evidence="6">
    <location>
        <begin position="836"/>
        <end position="873"/>
    </location>
</feature>
<keyword evidence="3" id="KW-0677">Repeat</keyword>
<dbReference type="EMBL" id="CP126653">
    <property type="protein sequence ID" value="WJZ88417.1"/>
    <property type="molecule type" value="Genomic_DNA"/>
</dbReference>
<dbReference type="InterPro" id="IPR032675">
    <property type="entry name" value="LRR_dom_sf"/>
</dbReference>
<dbReference type="Pfam" id="PF08263">
    <property type="entry name" value="LRRNT_2"/>
    <property type="match status" value="1"/>
</dbReference>
<dbReference type="Proteomes" id="UP001227230">
    <property type="component" value="Chromosome 6"/>
</dbReference>
<evidence type="ECO:0000256" key="3">
    <source>
        <dbReference type="ARBA" id="ARBA00022737"/>
    </source>
</evidence>
<evidence type="ECO:0000256" key="4">
    <source>
        <dbReference type="ARBA" id="ARBA00022989"/>
    </source>
</evidence>
<keyword evidence="2" id="KW-0812">Transmembrane</keyword>
<keyword evidence="5" id="KW-0472">Membrane</keyword>
<dbReference type="InterPro" id="IPR001611">
    <property type="entry name" value="Leu-rich_rpt"/>
</dbReference>
<keyword evidence="4" id="KW-1133">Transmembrane helix</keyword>
<sequence length="887" mass="98692">MLKTLVYKRGRHFPYWHDQMSLSKQALGETNPALAKPSPLLQFYIFTFFFLFFKLTCLSCPDHQKQALLQFKSSILAIGYTLRDFDSWNDSSSSCCLWNLVTCSSLTNSISRPITGLYLSFFISVSPKYLVPSTVLAPLFWITSLMELDISLNGIQGQIPALGSANLSKLVYLNMMENKFNGPIPPQIFHLEYLQHLDLSTNSLEGSLAPDVGSFSELTGNKFSDGIPFSILYLKELVVLDLRDNVLSMEIPTDIGNLSNISVLKLSNNQLTGGIPSSMQKLSKLGTLYLENNMLTGDIPSWLFHFEGLKDLDLGGNHLKWNNSVTLVPKCMLYQLSLKSLGLAGKIPDWTSTQKTLDILDLSDNQLQGTLPQWLVEMGLRGILLSDNELTGSLPPLLFSRVRPIRVIDLSRNNFFGELPEIIGNARSLNILMLAGNNFSGPIPQSIAEIPHLLLLDLSKNRFSGNTFPVFDPKGWLTYVDLSSNEFSGEVPMTFSQATRVLALGGNKFSGGLPWNMTRLSNLERLELQDNNISGELPKFLCQISTLRVLSLRNNSLQGLIPETILNFSNLRILDISSNNLIGEIPTGFGNLVGMIEVPNPLSSMFYTVSLILSNPSWSYEVDFSLGFRDLIVNWKKSRQGLSSQSLNIYTLLDLSNNQLSGKIPASLGALEALKLLNISYNKLSGKIPESFGDIKNLESLDLSHNQLSGSIPQTLTKLQQLTILDVNNNQLTGRIPVGVQMDTMLDPNYYANNSGLCGTQIHVPCPEDKSAAPKPQEHDNKELWFLWEGIEVDDEDKAVLVLNSLPSSYSSFKETMKYGRKTLTLEEVQNGEGLFIKGRSDKRNNKGKASSWSKSHGKRRHPRKKEEILNDSTNVAVSTISKNTKL</sequence>
<dbReference type="InterPro" id="IPR013210">
    <property type="entry name" value="LRR_N_plant-typ"/>
</dbReference>